<dbReference type="GO" id="GO:0004731">
    <property type="term" value="F:purine-nucleoside phosphorylase activity"/>
    <property type="evidence" value="ECO:0007669"/>
    <property type="project" value="UniProtKB-EC"/>
</dbReference>
<dbReference type="SUPFAM" id="SSF53167">
    <property type="entry name" value="Purine and uridine phosphorylases"/>
    <property type="match status" value="1"/>
</dbReference>
<reference evidence="7 8" key="2">
    <citation type="submission" date="2020-05" db="EMBL/GenBank/DDBJ databases">
        <title>Draft genome sequence of Desulfovibrio sp. strainFSS-1.</title>
        <authorList>
            <person name="Shimoshige H."/>
            <person name="Kobayashi H."/>
            <person name="Maekawa T."/>
        </authorList>
    </citation>
    <scope>NUCLEOTIDE SEQUENCE [LARGE SCALE GENOMIC DNA]</scope>
    <source>
        <strain evidence="7 8">SIID29052-01</strain>
    </source>
</reference>
<dbReference type="InterPro" id="IPR000845">
    <property type="entry name" value="Nucleoside_phosphorylase_d"/>
</dbReference>
<dbReference type="InterPro" id="IPR035994">
    <property type="entry name" value="Nucleoside_phosphorylase_sf"/>
</dbReference>
<comment type="pathway">
    <text evidence="1 5">Purine metabolism; purine nucleoside salvage.</text>
</comment>
<accession>A0A6V8LYM8</accession>
<dbReference type="CDD" id="cd09009">
    <property type="entry name" value="PNP-EcPNPII_like"/>
    <property type="match status" value="1"/>
</dbReference>
<evidence type="ECO:0000256" key="1">
    <source>
        <dbReference type="ARBA" id="ARBA00005058"/>
    </source>
</evidence>
<evidence type="ECO:0000313" key="7">
    <source>
        <dbReference type="EMBL" id="GFK95691.1"/>
    </source>
</evidence>
<dbReference type="GO" id="GO:0005737">
    <property type="term" value="C:cytoplasm"/>
    <property type="evidence" value="ECO:0007669"/>
    <property type="project" value="TreeGrafter"/>
</dbReference>
<dbReference type="InterPro" id="IPR011268">
    <property type="entry name" value="Purine_phosphorylase"/>
</dbReference>
<dbReference type="RefSeq" id="WP_173086832.1">
    <property type="nucleotide sequence ID" value="NZ_BLTE01000020.1"/>
</dbReference>
<dbReference type="AlphaFoldDB" id="A0A6V8LYM8"/>
<keyword evidence="3 5" id="KW-0328">Glycosyltransferase</keyword>
<dbReference type="NCBIfam" id="TIGR01697">
    <property type="entry name" value="PNPH-PUNA-XAPA"/>
    <property type="match status" value="1"/>
</dbReference>
<name>A0A6V8LYM8_9BACT</name>
<dbReference type="EMBL" id="BLTE01000020">
    <property type="protein sequence ID" value="GFK95691.1"/>
    <property type="molecule type" value="Genomic_DNA"/>
</dbReference>
<evidence type="ECO:0000256" key="2">
    <source>
        <dbReference type="ARBA" id="ARBA00006751"/>
    </source>
</evidence>
<reference evidence="7 8" key="1">
    <citation type="submission" date="2020-04" db="EMBL/GenBank/DDBJ databases">
        <authorList>
            <consortium name="Desulfovibrio sp. FSS-1 genome sequencing consortium"/>
            <person name="Shimoshige H."/>
            <person name="Kobayashi H."/>
            <person name="Maekawa T."/>
        </authorList>
    </citation>
    <scope>NUCLEOTIDE SEQUENCE [LARGE SCALE GENOMIC DNA]</scope>
    <source>
        <strain evidence="7 8">SIID29052-01</strain>
    </source>
</reference>
<evidence type="ECO:0000256" key="4">
    <source>
        <dbReference type="ARBA" id="ARBA00022679"/>
    </source>
</evidence>
<dbReference type="PIRSF" id="PIRSF000477">
    <property type="entry name" value="PurNPase"/>
    <property type="match status" value="1"/>
</dbReference>
<comment type="function">
    <text evidence="5">The purine nucleoside phosphorylases catalyze the phosphorolytic breakdown of the N-glycosidic bond in the beta-(deoxy)ribonucleoside molecules, with the formation of the corresponding free purine bases and pentose-1-phosphate.</text>
</comment>
<dbReference type="NCBIfam" id="NF006054">
    <property type="entry name" value="PRK08202.1"/>
    <property type="match status" value="1"/>
</dbReference>
<comment type="similarity">
    <text evidence="2 5">Belongs to the PNP/MTAP phosphorylase family.</text>
</comment>
<dbReference type="Proteomes" id="UP000494245">
    <property type="component" value="Unassembled WGS sequence"/>
</dbReference>
<dbReference type="UniPathway" id="UPA00606"/>
<dbReference type="EC" id="2.4.2.1" evidence="5"/>
<evidence type="ECO:0000259" key="6">
    <source>
        <dbReference type="Pfam" id="PF01048"/>
    </source>
</evidence>
<gene>
    <name evidence="7" type="primary">punA</name>
    <name evidence="7" type="ORF">NNJEOMEG_03559</name>
</gene>
<dbReference type="GO" id="GO:0009116">
    <property type="term" value="P:nucleoside metabolic process"/>
    <property type="evidence" value="ECO:0007669"/>
    <property type="project" value="InterPro"/>
</dbReference>
<feature type="domain" description="Nucleoside phosphorylase" evidence="6">
    <location>
        <begin position="32"/>
        <end position="276"/>
    </location>
</feature>
<comment type="caution">
    <text evidence="7">The sequence shown here is derived from an EMBL/GenBank/DDBJ whole genome shotgun (WGS) entry which is preliminary data.</text>
</comment>
<keyword evidence="4 5" id="KW-0808">Transferase</keyword>
<dbReference type="PANTHER" id="PTHR11904">
    <property type="entry name" value="METHYLTHIOADENOSINE/PURINE NUCLEOSIDE PHOSPHORYLASE"/>
    <property type="match status" value="1"/>
</dbReference>
<dbReference type="Pfam" id="PF01048">
    <property type="entry name" value="PNP_UDP_1"/>
    <property type="match status" value="1"/>
</dbReference>
<evidence type="ECO:0000256" key="3">
    <source>
        <dbReference type="ARBA" id="ARBA00022676"/>
    </source>
</evidence>
<protein>
    <recommendedName>
        <fullName evidence="5">Purine nucleoside phosphorylase</fullName>
        <ecNumber evidence="5">2.4.2.1</ecNumber>
    </recommendedName>
    <alternativeName>
        <fullName evidence="5">Inosine-guanosine phosphorylase</fullName>
    </alternativeName>
</protein>
<dbReference type="PANTHER" id="PTHR11904:SF9">
    <property type="entry name" value="PURINE NUCLEOSIDE PHOSPHORYLASE-RELATED"/>
    <property type="match status" value="1"/>
</dbReference>
<keyword evidence="8" id="KW-1185">Reference proteome</keyword>
<sequence>MQERDTAQERTTAENAAAFLRARLPEGFRPRAALVLGTGLGRAAPSLEILDRLDYRDIPGFPRSTVPGHAGQLLAARLAGTRVLVWSGRFHLYEGYTPAQVCLGVRVSALLGAGVLVAANAAGSLNPLHKIKELLVISDHVNLTGLSPLTGPNVDAWGPRFPDMSRAYSARLAEAAGRAALRLGLRLERGVYAGVVGPQLETPAETRMLRLLGADAVGMSTVQEVIAARHMGLEVLGLSCLVNQNLPDCMAEVTLECVLDAASEACVKLWRLLEAVAPEL</sequence>
<organism evidence="7 8">
    <name type="scientific">Fundidesulfovibrio magnetotacticus</name>
    <dbReference type="NCBI Taxonomy" id="2730080"/>
    <lineage>
        <taxon>Bacteria</taxon>
        <taxon>Pseudomonadati</taxon>
        <taxon>Thermodesulfobacteriota</taxon>
        <taxon>Desulfovibrionia</taxon>
        <taxon>Desulfovibrionales</taxon>
        <taxon>Desulfovibrionaceae</taxon>
        <taxon>Fundidesulfovibrio</taxon>
    </lineage>
</organism>
<dbReference type="Gene3D" id="3.40.50.1580">
    <property type="entry name" value="Nucleoside phosphorylase domain"/>
    <property type="match status" value="1"/>
</dbReference>
<evidence type="ECO:0000256" key="5">
    <source>
        <dbReference type="PIRNR" id="PIRNR000477"/>
    </source>
</evidence>
<evidence type="ECO:0000313" key="8">
    <source>
        <dbReference type="Proteomes" id="UP000494245"/>
    </source>
</evidence>
<proteinExistence type="inferred from homology"/>